<reference evidence="2" key="1">
    <citation type="journal article" date="2019" name="Int. J. Syst. Evol. Microbiol.">
        <title>The Global Catalogue of Microorganisms (GCM) 10K type strain sequencing project: providing services to taxonomists for standard genome sequencing and annotation.</title>
        <authorList>
            <consortium name="The Broad Institute Genomics Platform"/>
            <consortium name="The Broad Institute Genome Sequencing Center for Infectious Disease"/>
            <person name="Wu L."/>
            <person name="Ma J."/>
        </authorList>
    </citation>
    <scope>NUCLEOTIDE SEQUENCE [LARGE SCALE GENOMIC DNA]</scope>
    <source>
        <strain evidence="2">CCUG 54781</strain>
    </source>
</reference>
<name>A0ABW2LXS1_9FLAO</name>
<gene>
    <name evidence="1" type="ORF">ACFQO9_09800</name>
</gene>
<protein>
    <submittedName>
        <fullName evidence="1">Uncharacterized protein</fullName>
    </submittedName>
</protein>
<dbReference type="Proteomes" id="UP001596550">
    <property type="component" value="Unassembled WGS sequence"/>
</dbReference>
<sequence length="156" mass="18042">MIFNGINNQKVEFRLIPFDPHEFELMTGIILEDDYLPDDVGFNLIIGNRDMLASMLISDVIKIVDWFEDLLYNKVVDSHLSVYHGQLCFDLLKNNTKKIIRITNDGSIPIPGVGGYSGDLEEILKMYFVECEINEMELQTIIIDLKNELYHSLKRN</sequence>
<proteinExistence type="predicted"/>
<comment type="caution">
    <text evidence="1">The sequence shown here is derived from an EMBL/GenBank/DDBJ whole genome shotgun (WGS) entry which is preliminary data.</text>
</comment>
<keyword evidence="2" id="KW-1185">Reference proteome</keyword>
<organism evidence="1 2">
    <name type="scientific">Chryseobacterium zhengzhouense</name>
    <dbReference type="NCBI Taxonomy" id="1636086"/>
    <lineage>
        <taxon>Bacteria</taxon>
        <taxon>Pseudomonadati</taxon>
        <taxon>Bacteroidota</taxon>
        <taxon>Flavobacteriia</taxon>
        <taxon>Flavobacteriales</taxon>
        <taxon>Weeksellaceae</taxon>
        <taxon>Chryseobacterium group</taxon>
        <taxon>Chryseobacterium</taxon>
    </lineage>
</organism>
<dbReference type="EMBL" id="JBHTCR010000003">
    <property type="protein sequence ID" value="MFC7347007.1"/>
    <property type="molecule type" value="Genomic_DNA"/>
</dbReference>
<evidence type="ECO:0000313" key="1">
    <source>
        <dbReference type="EMBL" id="MFC7347007.1"/>
    </source>
</evidence>
<dbReference type="RefSeq" id="WP_378177588.1">
    <property type="nucleotide sequence ID" value="NZ_JBHTCR010000003.1"/>
</dbReference>
<evidence type="ECO:0000313" key="2">
    <source>
        <dbReference type="Proteomes" id="UP001596550"/>
    </source>
</evidence>
<accession>A0ABW2LXS1</accession>